<feature type="region of interest" description="Disordered" evidence="1">
    <location>
        <begin position="1"/>
        <end position="80"/>
    </location>
</feature>
<evidence type="ECO:0000256" key="1">
    <source>
        <dbReference type="SAM" id="MobiDB-lite"/>
    </source>
</evidence>
<dbReference type="InterPro" id="IPR007055">
    <property type="entry name" value="BON_dom"/>
</dbReference>
<dbReference type="Gene3D" id="3.30.1340.30">
    <property type="match status" value="1"/>
</dbReference>
<sequence>MTARCTRDGAEDTTMANHRHEDEPGTWNWNDQARDGHSWRGPSDRDARSVRGPRPGGGYGLGGAQRGYNQGGWGPSSYEEGYQHRSYDRLLDASGDVERGEGLDTGARGLGLDRPRGLGKAPRGYVRSDERIREDVCERLMDSPYDASDVDVQVKDGEVTLTGTVKSRQERRNIEDLVVAVRGVHDVFNRVRVSEGDTQRPLHS</sequence>
<reference evidence="3 4" key="1">
    <citation type="submission" date="2020-04" db="EMBL/GenBank/DDBJ databases">
        <title>Draft genome of Pyxidicoccus fallax type strain.</title>
        <authorList>
            <person name="Whitworth D.E."/>
        </authorList>
    </citation>
    <scope>NUCLEOTIDE SEQUENCE [LARGE SCALE GENOMIC DNA]</scope>
    <source>
        <strain evidence="3 4">DSM 14698</strain>
    </source>
</reference>
<dbReference type="EMBL" id="JABBJJ010000018">
    <property type="protein sequence ID" value="NMO14416.1"/>
    <property type="molecule type" value="Genomic_DNA"/>
</dbReference>
<comment type="caution">
    <text evidence="3">The sequence shown here is derived from an EMBL/GenBank/DDBJ whole genome shotgun (WGS) entry which is preliminary data.</text>
</comment>
<feature type="compositionally biased region" description="Basic and acidic residues" evidence="1">
    <location>
        <begin position="32"/>
        <end position="49"/>
    </location>
</feature>
<keyword evidence="4" id="KW-1185">Reference proteome</keyword>
<protein>
    <submittedName>
        <fullName evidence="3">BON domain-containing protein</fullName>
    </submittedName>
</protein>
<evidence type="ECO:0000259" key="2">
    <source>
        <dbReference type="PROSITE" id="PS50914"/>
    </source>
</evidence>
<dbReference type="AlphaFoldDB" id="A0A848L765"/>
<dbReference type="PANTHER" id="PTHR34606:SF15">
    <property type="entry name" value="BON DOMAIN-CONTAINING PROTEIN"/>
    <property type="match status" value="1"/>
</dbReference>
<gene>
    <name evidence="3" type="ORF">HG543_06030</name>
</gene>
<dbReference type="PROSITE" id="PS50914">
    <property type="entry name" value="BON"/>
    <property type="match status" value="1"/>
</dbReference>
<dbReference type="InterPro" id="IPR051686">
    <property type="entry name" value="Lipoprotein_DolP"/>
</dbReference>
<dbReference type="Proteomes" id="UP000518300">
    <property type="component" value="Unassembled WGS sequence"/>
</dbReference>
<name>A0A848L765_9BACT</name>
<evidence type="ECO:0000313" key="3">
    <source>
        <dbReference type="EMBL" id="NMO14416.1"/>
    </source>
</evidence>
<feature type="domain" description="BON" evidence="2">
    <location>
        <begin position="128"/>
        <end position="195"/>
    </location>
</feature>
<feature type="compositionally biased region" description="Basic and acidic residues" evidence="1">
    <location>
        <begin position="1"/>
        <end position="10"/>
    </location>
</feature>
<accession>A0A848L765</accession>
<feature type="compositionally biased region" description="Gly residues" evidence="1">
    <location>
        <begin position="54"/>
        <end position="74"/>
    </location>
</feature>
<dbReference type="Pfam" id="PF04972">
    <property type="entry name" value="BON"/>
    <property type="match status" value="1"/>
</dbReference>
<organism evidence="3 4">
    <name type="scientific">Pyxidicoccus fallax</name>
    <dbReference type="NCBI Taxonomy" id="394095"/>
    <lineage>
        <taxon>Bacteria</taxon>
        <taxon>Pseudomonadati</taxon>
        <taxon>Myxococcota</taxon>
        <taxon>Myxococcia</taxon>
        <taxon>Myxococcales</taxon>
        <taxon>Cystobacterineae</taxon>
        <taxon>Myxococcaceae</taxon>
        <taxon>Pyxidicoccus</taxon>
    </lineage>
</organism>
<proteinExistence type="predicted"/>
<dbReference type="PANTHER" id="PTHR34606">
    <property type="entry name" value="BON DOMAIN-CONTAINING PROTEIN"/>
    <property type="match status" value="1"/>
</dbReference>
<evidence type="ECO:0000313" key="4">
    <source>
        <dbReference type="Proteomes" id="UP000518300"/>
    </source>
</evidence>